<gene>
    <name evidence="2" type="ORF">Cni_G23700</name>
</gene>
<proteinExistence type="predicted"/>
<dbReference type="Proteomes" id="UP001327560">
    <property type="component" value="Chromosome 7"/>
</dbReference>
<protein>
    <submittedName>
        <fullName evidence="2">Uncharacterized protein</fullName>
    </submittedName>
</protein>
<accession>A0AAQ3KUC2</accession>
<evidence type="ECO:0000256" key="1">
    <source>
        <dbReference type="SAM" id="MobiDB-lite"/>
    </source>
</evidence>
<keyword evidence="3" id="KW-1185">Reference proteome</keyword>
<feature type="compositionally biased region" description="Basic and acidic residues" evidence="1">
    <location>
        <begin position="7"/>
        <end position="16"/>
    </location>
</feature>
<organism evidence="2 3">
    <name type="scientific">Canna indica</name>
    <name type="common">Indian-shot</name>
    <dbReference type="NCBI Taxonomy" id="4628"/>
    <lineage>
        <taxon>Eukaryota</taxon>
        <taxon>Viridiplantae</taxon>
        <taxon>Streptophyta</taxon>
        <taxon>Embryophyta</taxon>
        <taxon>Tracheophyta</taxon>
        <taxon>Spermatophyta</taxon>
        <taxon>Magnoliopsida</taxon>
        <taxon>Liliopsida</taxon>
        <taxon>Zingiberales</taxon>
        <taxon>Cannaceae</taxon>
        <taxon>Canna</taxon>
    </lineage>
</organism>
<dbReference type="PANTHER" id="PTHR34670:SF17">
    <property type="entry name" value="OS01G0143900 PROTEIN"/>
    <property type="match status" value="1"/>
</dbReference>
<evidence type="ECO:0000313" key="3">
    <source>
        <dbReference type="Proteomes" id="UP001327560"/>
    </source>
</evidence>
<feature type="region of interest" description="Disordered" evidence="1">
    <location>
        <begin position="1"/>
        <end position="24"/>
    </location>
</feature>
<name>A0AAQ3KUC2_9LILI</name>
<dbReference type="EMBL" id="CP136896">
    <property type="protein sequence ID" value="WOL14919.1"/>
    <property type="molecule type" value="Genomic_DNA"/>
</dbReference>
<dbReference type="AlphaFoldDB" id="A0AAQ3KUC2"/>
<reference evidence="2 3" key="1">
    <citation type="submission" date="2023-10" db="EMBL/GenBank/DDBJ databases">
        <title>Chromosome-scale genome assembly provides insights into flower coloration mechanisms of Canna indica.</title>
        <authorList>
            <person name="Li C."/>
        </authorList>
    </citation>
    <scope>NUCLEOTIDE SEQUENCE [LARGE SCALE GENOMIC DNA]</scope>
    <source>
        <tissue evidence="2">Flower</tissue>
    </source>
</reference>
<sequence length="177" mass="19012">MFALGETARRGGRDEGGGIADAGEEYELWVGGVGRVPAEVEEDNGGEDEGGDLEEEMAVEQLAEASSHASLKPFEAPLAVVSLEGIACRLQIVDASGLLPLVYKAIIRYKNSEQAPNVGTLLFYDTPMISYIRLPAYHSGRLLSSDIHLFPSSPRPLPTSAAPQQSLLWHTTSHHTA</sequence>
<evidence type="ECO:0000313" key="2">
    <source>
        <dbReference type="EMBL" id="WOL14919.1"/>
    </source>
</evidence>
<dbReference type="PANTHER" id="PTHR34670">
    <property type="entry name" value="EXPRESSED PROTEIN"/>
    <property type="match status" value="1"/>
</dbReference>